<gene>
    <name evidence="2" type="ORF">FRX31_028473</name>
</gene>
<comment type="caution">
    <text evidence="2">The sequence shown here is derived from an EMBL/GenBank/DDBJ whole genome shotgun (WGS) entry which is preliminary data.</text>
</comment>
<feature type="compositionally biased region" description="Polar residues" evidence="1">
    <location>
        <begin position="97"/>
        <end position="106"/>
    </location>
</feature>
<reference evidence="2 3" key="1">
    <citation type="submission" date="2020-06" db="EMBL/GenBank/DDBJ databases">
        <title>Transcriptomic and genomic resources for Thalictrum thalictroides and T. hernandezii: Facilitating candidate gene discovery in an emerging model plant lineage.</title>
        <authorList>
            <person name="Arias T."/>
            <person name="Riano-Pachon D.M."/>
            <person name="Di Stilio V.S."/>
        </authorList>
    </citation>
    <scope>NUCLEOTIDE SEQUENCE [LARGE SCALE GENOMIC DNA]</scope>
    <source>
        <strain evidence="3">cv. WT478/WT964</strain>
        <tissue evidence="2">Leaves</tissue>
    </source>
</reference>
<feature type="region of interest" description="Disordered" evidence="1">
    <location>
        <begin position="44"/>
        <end position="128"/>
    </location>
</feature>
<dbReference type="Proteomes" id="UP000554482">
    <property type="component" value="Unassembled WGS sequence"/>
</dbReference>
<feature type="compositionally biased region" description="Acidic residues" evidence="1">
    <location>
        <begin position="66"/>
        <end position="81"/>
    </location>
</feature>
<dbReference type="AlphaFoldDB" id="A0A7J6VBB1"/>
<proteinExistence type="predicted"/>
<evidence type="ECO:0000313" key="2">
    <source>
        <dbReference type="EMBL" id="KAF5181941.1"/>
    </source>
</evidence>
<name>A0A7J6VBB1_THATH</name>
<keyword evidence="3" id="KW-1185">Reference proteome</keyword>
<organism evidence="2 3">
    <name type="scientific">Thalictrum thalictroides</name>
    <name type="common">Rue-anemone</name>
    <name type="synonym">Anemone thalictroides</name>
    <dbReference type="NCBI Taxonomy" id="46969"/>
    <lineage>
        <taxon>Eukaryota</taxon>
        <taxon>Viridiplantae</taxon>
        <taxon>Streptophyta</taxon>
        <taxon>Embryophyta</taxon>
        <taxon>Tracheophyta</taxon>
        <taxon>Spermatophyta</taxon>
        <taxon>Magnoliopsida</taxon>
        <taxon>Ranunculales</taxon>
        <taxon>Ranunculaceae</taxon>
        <taxon>Thalictroideae</taxon>
        <taxon>Thalictrum</taxon>
    </lineage>
</organism>
<accession>A0A7J6VBB1</accession>
<protein>
    <submittedName>
        <fullName evidence="2">Uncharacterized protein</fullName>
    </submittedName>
</protein>
<sequence length="128" mass="13852">MIEVLLDALLEEVARCGRRTDNGFKSVSLRAAVLAMAILVGDDTANGEDNVTGHDPETPEQYNLDADFDDDVDVEQPEETFDASTPGPSTDFHAGYSSGTGDSPKTTPSPPVVLPKRRRSRFTVMEIP</sequence>
<dbReference type="EMBL" id="JABWDY010035525">
    <property type="protein sequence ID" value="KAF5181941.1"/>
    <property type="molecule type" value="Genomic_DNA"/>
</dbReference>
<evidence type="ECO:0000313" key="3">
    <source>
        <dbReference type="Proteomes" id="UP000554482"/>
    </source>
</evidence>
<evidence type="ECO:0000256" key="1">
    <source>
        <dbReference type="SAM" id="MobiDB-lite"/>
    </source>
</evidence>